<keyword evidence="6" id="KW-0732">Signal</keyword>
<dbReference type="Proteomes" id="UP001396898">
    <property type="component" value="Unassembled WGS sequence"/>
</dbReference>
<comment type="similarity">
    <text evidence="2">Belongs to the oxygen-dependent FAD-linked oxidoreductase family.</text>
</comment>
<feature type="signal peptide" evidence="6">
    <location>
        <begin position="1"/>
        <end position="18"/>
    </location>
</feature>
<evidence type="ECO:0000256" key="4">
    <source>
        <dbReference type="ARBA" id="ARBA00022827"/>
    </source>
</evidence>
<feature type="domain" description="FAD-binding PCMH-type" evidence="7">
    <location>
        <begin position="58"/>
        <end position="222"/>
    </location>
</feature>
<keyword evidence="4" id="KW-0274">FAD</keyword>
<evidence type="ECO:0000256" key="5">
    <source>
        <dbReference type="ARBA" id="ARBA00023002"/>
    </source>
</evidence>
<comment type="cofactor">
    <cofactor evidence="1">
        <name>FAD</name>
        <dbReference type="ChEBI" id="CHEBI:57692"/>
    </cofactor>
</comment>
<keyword evidence="3" id="KW-0285">Flavoprotein</keyword>
<evidence type="ECO:0000259" key="7">
    <source>
        <dbReference type="PROSITE" id="PS51387"/>
    </source>
</evidence>
<protein>
    <submittedName>
        <fullName evidence="8">FAD-linked oxidoreductase azaL</fullName>
    </submittedName>
</protein>
<sequence length="503" mass="55438">MYLRMILVLGGLLSVAQAATNTSWTSINDCLRKSGVPIDEKGSVDWIRDAAAYNVRLPTYTPAAIAVPTTIPQIQGAVKCGRDLKLKLHFRGIWGESGHLVIQLDRMRNVTLDPLTNTAIVEPGTRLGHMATELIKQGNRAIAHGTCPRVGASGHMTSGGYGMSSRTHGLALDFVEGTTVVLADGSVVEASLEQNPDLFWAIRGAGNNFGIVALWRLKTFEAPADLTWFRVTLGWNQSTAARHLAAVEDYIKTKMPAELNFRIADYEKGRPFAEGLFYGDEKQMNKGLAEFLIASNGTLFTSHQVDWLDAIKHYSSPPANTNNKPDNFFSKSLTLNSLSGSVGKAFVDYWYGTANRVDRRWFFQIDAAGGANSAYAQPGNAATAFAHRDKTFIIQFYDAVDSNLAYPANGTAFLNGWVAKVTAALGASGGTDGWGAYANYPDPTLGRDEAQMLYYGTNLERLQRLKLRYDPEERFYYPQSIVPWGKRSSRARRLPRWKGGRWS</sequence>
<dbReference type="Gene3D" id="3.40.462.20">
    <property type="match status" value="1"/>
</dbReference>
<dbReference type="InterPro" id="IPR036318">
    <property type="entry name" value="FAD-bd_PCMH-like_sf"/>
</dbReference>
<name>A0ABR1STS8_9PEZI</name>
<reference evidence="8 9" key="1">
    <citation type="submission" date="2023-01" db="EMBL/GenBank/DDBJ databases">
        <title>Analysis of 21 Apiospora genomes using comparative genomics revels a genus with tremendous synthesis potential of carbohydrate active enzymes and secondary metabolites.</title>
        <authorList>
            <person name="Sorensen T."/>
        </authorList>
    </citation>
    <scope>NUCLEOTIDE SEQUENCE [LARGE SCALE GENOMIC DNA]</scope>
    <source>
        <strain evidence="8 9">CBS 20057</strain>
    </source>
</reference>
<dbReference type="InterPro" id="IPR016166">
    <property type="entry name" value="FAD-bd_PCMH"/>
</dbReference>
<dbReference type="Pfam" id="PF08031">
    <property type="entry name" value="BBE"/>
    <property type="match status" value="1"/>
</dbReference>
<dbReference type="InterPro" id="IPR012951">
    <property type="entry name" value="BBE"/>
</dbReference>
<dbReference type="PROSITE" id="PS51387">
    <property type="entry name" value="FAD_PCMH"/>
    <property type="match status" value="1"/>
</dbReference>
<keyword evidence="9" id="KW-1185">Reference proteome</keyword>
<evidence type="ECO:0000256" key="2">
    <source>
        <dbReference type="ARBA" id="ARBA00005466"/>
    </source>
</evidence>
<dbReference type="Pfam" id="PF01565">
    <property type="entry name" value="FAD_binding_4"/>
    <property type="match status" value="1"/>
</dbReference>
<dbReference type="PANTHER" id="PTHR42973:SF39">
    <property type="entry name" value="FAD-BINDING PCMH-TYPE DOMAIN-CONTAINING PROTEIN"/>
    <property type="match status" value="1"/>
</dbReference>
<keyword evidence="5" id="KW-0560">Oxidoreductase</keyword>
<dbReference type="InterPro" id="IPR050416">
    <property type="entry name" value="FAD-linked_Oxidoreductase"/>
</dbReference>
<dbReference type="EMBL" id="JAQQWI010000002">
    <property type="protein sequence ID" value="KAK8037236.1"/>
    <property type="molecule type" value="Genomic_DNA"/>
</dbReference>
<dbReference type="SUPFAM" id="SSF56176">
    <property type="entry name" value="FAD-binding/transporter-associated domain-like"/>
    <property type="match status" value="1"/>
</dbReference>
<dbReference type="InterPro" id="IPR016169">
    <property type="entry name" value="FAD-bd_PCMH_sub2"/>
</dbReference>
<evidence type="ECO:0000256" key="1">
    <source>
        <dbReference type="ARBA" id="ARBA00001974"/>
    </source>
</evidence>
<comment type="caution">
    <text evidence="8">The sequence shown here is derived from an EMBL/GenBank/DDBJ whole genome shotgun (WGS) entry which is preliminary data.</text>
</comment>
<evidence type="ECO:0000256" key="6">
    <source>
        <dbReference type="SAM" id="SignalP"/>
    </source>
</evidence>
<evidence type="ECO:0000313" key="8">
    <source>
        <dbReference type="EMBL" id="KAK8037236.1"/>
    </source>
</evidence>
<organism evidence="8 9">
    <name type="scientific">Apiospora marii</name>
    <dbReference type="NCBI Taxonomy" id="335849"/>
    <lineage>
        <taxon>Eukaryota</taxon>
        <taxon>Fungi</taxon>
        <taxon>Dikarya</taxon>
        <taxon>Ascomycota</taxon>
        <taxon>Pezizomycotina</taxon>
        <taxon>Sordariomycetes</taxon>
        <taxon>Xylariomycetidae</taxon>
        <taxon>Amphisphaeriales</taxon>
        <taxon>Apiosporaceae</taxon>
        <taxon>Apiospora</taxon>
    </lineage>
</organism>
<proteinExistence type="inferred from homology"/>
<feature type="chain" id="PRO_5045397935" evidence="6">
    <location>
        <begin position="19"/>
        <end position="503"/>
    </location>
</feature>
<dbReference type="InterPro" id="IPR006094">
    <property type="entry name" value="Oxid_FAD_bind_N"/>
</dbReference>
<gene>
    <name evidence="8" type="ORF">PG991_000582</name>
</gene>
<dbReference type="PANTHER" id="PTHR42973">
    <property type="entry name" value="BINDING OXIDOREDUCTASE, PUTATIVE (AFU_ORTHOLOGUE AFUA_1G17690)-RELATED"/>
    <property type="match status" value="1"/>
</dbReference>
<evidence type="ECO:0000313" key="9">
    <source>
        <dbReference type="Proteomes" id="UP001396898"/>
    </source>
</evidence>
<evidence type="ECO:0000256" key="3">
    <source>
        <dbReference type="ARBA" id="ARBA00022630"/>
    </source>
</evidence>
<accession>A0ABR1STS8</accession>
<dbReference type="Gene3D" id="3.30.465.10">
    <property type="match status" value="1"/>
</dbReference>